<name>A0A0A9HSD4_ARUDO</name>
<reference evidence="1" key="2">
    <citation type="journal article" date="2015" name="Data Brief">
        <title>Shoot transcriptome of the giant reed, Arundo donax.</title>
        <authorList>
            <person name="Barrero R.A."/>
            <person name="Guerrero F.D."/>
            <person name="Moolhuijzen P."/>
            <person name="Goolsby J.A."/>
            <person name="Tidwell J."/>
            <person name="Bellgard S.E."/>
            <person name="Bellgard M.I."/>
        </authorList>
    </citation>
    <scope>NUCLEOTIDE SEQUENCE</scope>
    <source>
        <tissue evidence="1">Shoot tissue taken approximately 20 cm above the soil surface</tissue>
    </source>
</reference>
<accession>A0A0A9HSD4</accession>
<protein>
    <submittedName>
        <fullName evidence="1">Lox7</fullName>
    </submittedName>
</protein>
<proteinExistence type="predicted"/>
<organism evidence="1">
    <name type="scientific">Arundo donax</name>
    <name type="common">Giant reed</name>
    <name type="synonym">Donax arundinaceus</name>
    <dbReference type="NCBI Taxonomy" id="35708"/>
    <lineage>
        <taxon>Eukaryota</taxon>
        <taxon>Viridiplantae</taxon>
        <taxon>Streptophyta</taxon>
        <taxon>Embryophyta</taxon>
        <taxon>Tracheophyta</taxon>
        <taxon>Spermatophyta</taxon>
        <taxon>Magnoliopsida</taxon>
        <taxon>Liliopsida</taxon>
        <taxon>Poales</taxon>
        <taxon>Poaceae</taxon>
        <taxon>PACMAD clade</taxon>
        <taxon>Arundinoideae</taxon>
        <taxon>Arundineae</taxon>
        <taxon>Arundo</taxon>
    </lineage>
</organism>
<evidence type="ECO:0000313" key="1">
    <source>
        <dbReference type="EMBL" id="JAE39597.1"/>
    </source>
</evidence>
<dbReference type="EMBL" id="GBRH01158299">
    <property type="protein sequence ID" value="JAE39597.1"/>
    <property type="molecule type" value="Transcribed_RNA"/>
</dbReference>
<sequence length="32" mass="3316">MLTGLMPASACRANSSSRSHANLSFLMMSGVS</sequence>
<dbReference type="AlphaFoldDB" id="A0A0A9HSD4"/>
<reference evidence="1" key="1">
    <citation type="submission" date="2014-09" db="EMBL/GenBank/DDBJ databases">
        <authorList>
            <person name="Magalhaes I.L.F."/>
            <person name="Oliveira U."/>
            <person name="Santos F.R."/>
            <person name="Vidigal T.H.D.A."/>
            <person name="Brescovit A.D."/>
            <person name="Santos A.J."/>
        </authorList>
    </citation>
    <scope>NUCLEOTIDE SEQUENCE</scope>
    <source>
        <tissue evidence="1">Shoot tissue taken approximately 20 cm above the soil surface</tissue>
    </source>
</reference>